<dbReference type="NCBIfam" id="TIGR00813">
    <property type="entry name" value="sss"/>
    <property type="match status" value="1"/>
</dbReference>
<dbReference type="PANTHER" id="PTHR42985:SF40">
    <property type="entry name" value="LD47995P-RELATED"/>
    <property type="match status" value="1"/>
</dbReference>
<evidence type="ECO:0000256" key="7">
    <source>
        <dbReference type="ARBA" id="ARBA00023053"/>
    </source>
</evidence>
<dbReference type="EMBL" id="JARGDH010000004">
    <property type="protein sequence ID" value="KAL0269460.1"/>
    <property type="molecule type" value="Genomic_DNA"/>
</dbReference>
<feature type="transmembrane region" description="Helical" evidence="12">
    <location>
        <begin position="406"/>
        <end position="430"/>
    </location>
</feature>
<name>A0AAW2HHS5_9NEOP</name>
<comment type="subcellular location">
    <subcellularLocation>
        <location evidence="1">Cell membrane</location>
        <topology evidence="1">Multi-pass membrane protein</topology>
    </subcellularLocation>
</comment>
<dbReference type="GO" id="GO:0005886">
    <property type="term" value="C:plasma membrane"/>
    <property type="evidence" value="ECO:0007669"/>
    <property type="project" value="UniProtKB-SubCell"/>
</dbReference>
<feature type="transmembrane region" description="Helical" evidence="12">
    <location>
        <begin position="272"/>
        <end position="294"/>
    </location>
</feature>
<organism evidence="13">
    <name type="scientific">Menopon gallinae</name>
    <name type="common">poultry shaft louse</name>
    <dbReference type="NCBI Taxonomy" id="328185"/>
    <lineage>
        <taxon>Eukaryota</taxon>
        <taxon>Metazoa</taxon>
        <taxon>Ecdysozoa</taxon>
        <taxon>Arthropoda</taxon>
        <taxon>Hexapoda</taxon>
        <taxon>Insecta</taxon>
        <taxon>Pterygota</taxon>
        <taxon>Neoptera</taxon>
        <taxon>Paraneoptera</taxon>
        <taxon>Psocodea</taxon>
        <taxon>Troctomorpha</taxon>
        <taxon>Phthiraptera</taxon>
        <taxon>Amblycera</taxon>
        <taxon>Menoponidae</taxon>
        <taxon>Menopon</taxon>
    </lineage>
</organism>
<evidence type="ECO:0000256" key="3">
    <source>
        <dbReference type="ARBA" id="ARBA00022448"/>
    </source>
</evidence>
<dbReference type="AlphaFoldDB" id="A0AAW2HHS5"/>
<feature type="transmembrane region" description="Helical" evidence="12">
    <location>
        <begin position="187"/>
        <end position="206"/>
    </location>
</feature>
<accession>A0AAW2HHS5</accession>
<feature type="transmembrane region" description="Helical" evidence="12">
    <location>
        <begin position="378"/>
        <end position="400"/>
    </location>
</feature>
<evidence type="ECO:0000256" key="5">
    <source>
        <dbReference type="ARBA" id="ARBA00022692"/>
    </source>
</evidence>
<evidence type="ECO:0000256" key="6">
    <source>
        <dbReference type="ARBA" id="ARBA00022989"/>
    </source>
</evidence>
<dbReference type="Gene3D" id="1.20.1730.10">
    <property type="entry name" value="Sodium/glucose cotransporter"/>
    <property type="match status" value="1"/>
</dbReference>
<dbReference type="PANTHER" id="PTHR42985">
    <property type="entry name" value="SODIUM-COUPLED MONOCARBOXYLATE TRANSPORTER"/>
    <property type="match status" value="1"/>
</dbReference>
<dbReference type="GO" id="GO:0006814">
    <property type="term" value="P:sodium ion transport"/>
    <property type="evidence" value="ECO:0007669"/>
    <property type="project" value="UniProtKB-KW"/>
</dbReference>
<evidence type="ECO:0000256" key="9">
    <source>
        <dbReference type="ARBA" id="ARBA00023136"/>
    </source>
</evidence>
<feature type="transmembrane region" description="Helical" evidence="12">
    <location>
        <begin position="234"/>
        <end position="251"/>
    </location>
</feature>
<feature type="transmembrane region" description="Helical" evidence="12">
    <location>
        <begin position="47"/>
        <end position="67"/>
    </location>
</feature>
<dbReference type="CDD" id="cd11492">
    <property type="entry name" value="SLC5sbd_NIS-SMVT"/>
    <property type="match status" value="1"/>
</dbReference>
<feature type="transmembrane region" description="Helical" evidence="12">
    <location>
        <begin position="122"/>
        <end position="144"/>
    </location>
</feature>
<evidence type="ECO:0000256" key="1">
    <source>
        <dbReference type="ARBA" id="ARBA00004651"/>
    </source>
</evidence>
<feature type="transmembrane region" description="Helical" evidence="12">
    <location>
        <begin position="332"/>
        <end position="357"/>
    </location>
</feature>
<dbReference type="EMBL" id="JARGDH010000004">
    <property type="protein sequence ID" value="KAL0269463.1"/>
    <property type="molecule type" value="Genomic_DNA"/>
</dbReference>
<keyword evidence="7" id="KW-0915">Sodium</keyword>
<feature type="transmembrane region" description="Helical" evidence="12">
    <location>
        <begin position="6"/>
        <end position="27"/>
    </location>
</feature>
<proteinExistence type="inferred from homology"/>
<dbReference type="GO" id="GO:0015293">
    <property type="term" value="F:symporter activity"/>
    <property type="evidence" value="ECO:0007669"/>
    <property type="project" value="TreeGrafter"/>
</dbReference>
<dbReference type="Pfam" id="PF00474">
    <property type="entry name" value="SSF"/>
    <property type="match status" value="1"/>
</dbReference>
<feature type="transmembrane region" description="Helical" evidence="12">
    <location>
        <begin position="506"/>
        <end position="528"/>
    </location>
</feature>
<keyword evidence="4" id="KW-1003">Cell membrane</keyword>
<evidence type="ECO:0000313" key="13">
    <source>
        <dbReference type="EMBL" id="KAL0269459.1"/>
    </source>
</evidence>
<dbReference type="EMBL" id="JARGDH010000004">
    <property type="protein sequence ID" value="KAL0269461.1"/>
    <property type="molecule type" value="Genomic_DNA"/>
</dbReference>
<keyword evidence="10" id="KW-0739">Sodium transport</keyword>
<keyword evidence="8" id="KW-0406">Ion transport</keyword>
<sequence length="590" mass="65030">MAFVWADYLVCILLLLVSSAVGVYYRFTGDKQRTNREYLLANKSANVWTVAFSLMATFMSSITLLGVSAENYTFGTHFIIINLSYGVFTPVAAYLYLPVFYKLQTTSVYEYLERRFGAATRLVASLAFSLQMILYMGIVVFAPALALETLTEVDQITSVFIIGIVCTFYATLGGMKAVLLTDLIQSILMFGAVICVVGTAVAAIGFDGIWETAELGGRIEFFNFSVDPTTRHTWFTNIIGGGLTFLSLYAVNQAQVQRYLSVKDLKSAQKSLFLNWPILSALSLITSFSGLAIFSKYILCDPIITKRITQMDQLMPQYVLDSMGGFPGISGLFAAGIFSGSLSTVSGALNSLAAVTIEDYLKPLIKRIKGRGMEESLSVFWTKLLCVGYGICCLAVAFAARYLGGVLQTSLTVFGIIGGPLLGVFTLGMFFPSANEIGALTSLFVSVAFGLFLGFGKDKPPQPVLPTWATEEGCKEFPDVTWSDEFKNRTVTIDGSKYMYLYRISYQWYIVLGLLLAIAVGLFVSMIASKCGYATEEPHPDLFTPFVAKRLRKKRQTYSDVTEIENNEKTTVILRRVSPQRSEDQIKTIS</sequence>
<keyword evidence="6 12" id="KW-1133">Transmembrane helix</keyword>
<evidence type="ECO:0008006" key="14">
    <source>
        <dbReference type="Google" id="ProtNLM"/>
    </source>
</evidence>
<dbReference type="EMBL" id="JARGDH010000004">
    <property type="protein sequence ID" value="KAL0269462.1"/>
    <property type="molecule type" value="Genomic_DNA"/>
</dbReference>
<feature type="transmembrane region" description="Helical" evidence="12">
    <location>
        <begin position="437"/>
        <end position="456"/>
    </location>
</feature>
<keyword evidence="9 12" id="KW-0472">Membrane</keyword>
<comment type="caution">
    <text evidence="13">The sequence shown here is derived from an EMBL/GenBank/DDBJ whole genome shotgun (WGS) entry which is preliminary data.</text>
</comment>
<evidence type="ECO:0000256" key="2">
    <source>
        <dbReference type="ARBA" id="ARBA00006434"/>
    </source>
</evidence>
<dbReference type="InterPro" id="IPR038377">
    <property type="entry name" value="Na/Glc_symporter_sf"/>
</dbReference>
<dbReference type="PROSITE" id="PS50283">
    <property type="entry name" value="NA_SOLUT_SYMP_3"/>
    <property type="match status" value="1"/>
</dbReference>
<comment type="similarity">
    <text evidence="2 11">Belongs to the sodium:solute symporter (SSF) (TC 2.A.21) family.</text>
</comment>
<evidence type="ECO:0000256" key="12">
    <source>
        <dbReference type="SAM" id="Phobius"/>
    </source>
</evidence>
<evidence type="ECO:0000256" key="4">
    <source>
        <dbReference type="ARBA" id="ARBA00022475"/>
    </source>
</evidence>
<gene>
    <name evidence="13" type="ORF">PYX00_007183</name>
</gene>
<evidence type="ECO:0000256" key="10">
    <source>
        <dbReference type="ARBA" id="ARBA00023201"/>
    </source>
</evidence>
<dbReference type="EMBL" id="JARGDH010000004">
    <property type="protein sequence ID" value="KAL0269459.1"/>
    <property type="molecule type" value="Genomic_DNA"/>
</dbReference>
<protein>
    <recommendedName>
        <fullName evidence="14">Sodium-dependent multivitamin transporter</fullName>
    </recommendedName>
</protein>
<feature type="transmembrane region" description="Helical" evidence="12">
    <location>
        <begin position="79"/>
        <end position="101"/>
    </location>
</feature>
<keyword evidence="3" id="KW-0813">Transport</keyword>
<reference evidence="13" key="1">
    <citation type="journal article" date="2024" name="Gigascience">
        <title>Chromosome-level genome of the poultry shaft louse Menopon gallinae provides insight into the host-switching and adaptive evolution of parasitic lice.</title>
        <authorList>
            <person name="Xu Y."/>
            <person name="Ma L."/>
            <person name="Liu S."/>
            <person name="Liang Y."/>
            <person name="Liu Q."/>
            <person name="He Z."/>
            <person name="Tian L."/>
            <person name="Duan Y."/>
            <person name="Cai W."/>
            <person name="Li H."/>
            <person name="Song F."/>
        </authorList>
    </citation>
    <scope>NUCLEOTIDE SEQUENCE</scope>
    <source>
        <strain evidence="13">Cailab_2023a</strain>
    </source>
</reference>
<evidence type="ECO:0000256" key="8">
    <source>
        <dbReference type="ARBA" id="ARBA00023065"/>
    </source>
</evidence>
<keyword evidence="5 12" id="KW-0812">Transmembrane</keyword>
<evidence type="ECO:0000256" key="11">
    <source>
        <dbReference type="RuleBase" id="RU362091"/>
    </source>
</evidence>
<dbReference type="InterPro" id="IPR001734">
    <property type="entry name" value="Na/solute_symporter"/>
</dbReference>
<dbReference type="InterPro" id="IPR051163">
    <property type="entry name" value="Sodium:Solute_Symporter_SSF"/>
</dbReference>
<feature type="transmembrane region" description="Helical" evidence="12">
    <location>
        <begin position="156"/>
        <end position="175"/>
    </location>
</feature>